<evidence type="ECO:0000256" key="5">
    <source>
        <dbReference type="ARBA" id="ARBA00022519"/>
    </source>
</evidence>
<keyword evidence="8" id="KW-1133">Transmembrane helix</keyword>
<feature type="compositionally biased region" description="Polar residues" evidence="10">
    <location>
        <begin position="79"/>
        <end position="92"/>
    </location>
</feature>
<evidence type="ECO:0000256" key="10">
    <source>
        <dbReference type="SAM" id="MobiDB-lite"/>
    </source>
</evidence>
<dbReference type="PROSITE" id="PS52015">
    <property type="entry name" value="TONB_CTD"/>
    <property type="match status" value="1"/>
</dbReference>
<comment type="similarity">
    <text evidence="2">Belongs to the TonB family.</text>
</comment>
<dbReference type="EMBL" id="VSSS01000013">
    <property type="protein sequence ID" value="TYL98206.1"/>
    <property type="molecule type" value="Genomic_DNA"/>
</dbReference>
<keyword evidence="7" id="KW-0653">Protein transport</keyword>
<evidence type="ECO:0000256" key="6">
    <source>
        <dbReference type="ARBA" id="ARBA00022692"/>
    </source>
</evidence>
<reference evidence="12 13" key="1">
    <citation type="submission" date="2019-08" db="EMBL/GenBank/DDBJ databases">
        <title>Bradyrhizobium hipponensis sp. nov., a rhizobium isolated from a Lupinus angustifolius root nodule in Tunisia.</title>
        <authorList>
            <person name="Off K."/>
            <person name="Rejili M."/>
            <person name="Mars M."/>
            <person name="Brachmann A."/>
            <person name="Marin M."/>
        </authorList>
    </citation>
    <scope>NUCLEOTIDE SEQUENCE [LARGE SCALE GENOMIC DNA]</scope>
    <source>
        <strain evidence="12 13">CTAW71</strain>
    </source>
</reference>
<dbReference type="Gene3D" id="3.30.1150.10">
    <property type="match status" value="1"/>
</dbReference>
<evidence type="ECO:0000256" key="1">
    <source>
        <dbReference type="ARBA" id="ARBA00004383"/>
    </source>
</evidence>
<dbReference type="Pfam" id="PF03544">
    <property type="entry name" value="TonB_C"/>
    <property type="match status" value="1"/>
</dbReference>
<keyword evidence="4" id="KW-1003">Cell membrane</keyword>
<keyword evidence="9" id="KW-0472">Membrane</keyword>
<dbReference type="AlphaFoldDB" id="A0A5D3KKF7"/>
<dbReference type="Proteomes" id="UP000324758">
    <property type="component" value="Unassembled WGS sequence"/>
</dbReference>
<dbReference type="GO" id="GO:0098797">
    <property type="term" value="C:plasma membrane protein complex"/>
    <property type="evidence" value="ECO:0007669"/>
    <property type="project" value="TreeGrafter"/>
</dbReference>
<feature type="compositionally biased region" description="Basic and acidic residues" evidence="10">
    <location>
        <begin position="151"/>
        <end position="161"/>
    </location>
</feature>
<dbReference type="InterPro" id="IPR037682">
    <property type="entry name" value="TonB_C"/>
</dbReference>
<dbReference type="GO" id="GO:0055085">
    <property type="term" value="P:transmembrane transport"/>
    <property type="evidence" value="ECO:0007669"/>
    <property type="project" value="InterPro"/>
</dbReference>
<dbReference type="InterPro" id="IPR051045">
    <property type="entry name" value="TonB-dependent_transducer"/>
</dbReference>
<evidence type="ECO:0000256" key="7">
    <source>
        <dbReference type="ARBA" id="ARBA00022927"/>
    </source>
</evidence>
<protein>
    <submittedName>
        <fullName evidence="12">Energy transducer TonB</fullName>
    </submittedName>
</protein>
<keyword evidence="3" id="KW-0813">Transport</keyword>
<dbReference type="PANTHER" id="PTHR33446:SF2">
    <property type="entry name" value="PROTEIN TONB"/>
    <property type="match status" value="1"/>
</dbReference>
<accession>A0A5D3KKF7</accession>
<name>A0A5D3KKF7_9BRAD</name>
<organism evidence="12 13">
    <name type="scientific">Bradyrhizobium rifense</name>
    <dbReference type="NCBI Taxonomy" id="515499"/>
    <lineage>
        <taxon>Bacteria</taxon>
        <taxon>Pseudomonadati</taxon>
        <taxon>Pseudomonadota</taxon>
        <taxon>Alphaproteobacteria</taxon>
        <taxon>Hyphomicrobiales</taxon>
        <taxon>Nitrobacteraceae</taxon>
        <taxon>Bradyrhizobium</taxon>
    </lineage>
</organism>
<evidence type="ECO:0000256" key="4">
    <source>
        <dbReference type="ARBA" id="ARBA00022475"/>
    </source>
</evidence>
<feature type="compositionally biased region" description="Basic and acidic residues" evidence="10">
    <location>
        <begin position="93"/>
        <end position="131"/>
    </location>
</feature>
<keyword evidence="5" id="KW-0997">Cell inner membrane</keyword>
<dbReference type="SUPFAM" id="SSF74653">
    <property type="entry name" value="TolA/TonB C-terminal domain"/>
    <property type="match status" value="1"/>
</dbReference>
<dbReference type="InterPro" id="IPR006260">
    <property type="entry name" value="TonB/TolA_C"/>
</dbReference>
<dbReference type="GO" id="GO:0015031">
    <property type="term" value="P:protein transport"/>
    <property type="evidence" value="ECO:0007669"/>
    <property type="project" value="UniProtKB-KW"/>
</dbReference>
<dbReference type="NCBIfam" id="TIGR01352">
    <property type="entry name" value="tonB_Cterm"/>
    <property type="match status" value="1"/>
</dbReference>
<evidence type="ECO:0000256" key="9">
    <source>
        <dbReference type="ARBA" id="ARBA00023136"/>
    </source>
</evidence>
<comment type="subcellular location">
    <subcellularLocation>
        <location evidence="1">Cell inner membrane</location>
        <topology evidence="1">Single-pass membrane protein</topology>
        <orientation evidence="1">Periplasmic side</orientation>
    </subcellularLocation>
</comment>
<evidence type="ECO:0000313" key="12">
    <source>
        <dbReference type="EMBL" id="TYL98206.1"/>
    </source>
</evidence>
<dbReference type="OrthoDB" id="8441653at2"/>
<evidence type="ECO:0000256" key="8">
    <source>
        <dbReference type="ARBA" id="ARBA00022989"/>
    </source>
</evidence>
<evidence type="ECO:0000313" key="13">
    <source>
        <dbReference type="Proteomes" id="UP000324758"/>
    </source>
</evidence>
<keyword evidence="6" id="KW-0812">Transmembrane</keyword>
<evidence type="ECO:0000256" key="2">
    <source>
        <dbReference type="ARBA" id="ARBA00006555"/>
    </source>
</evidence>
<dbReference type="GO" id="GO:0031992">
    <property type="term" value="F:energy transducer activity"/>
    <property type="evidence" value="ECO:0007669"/>
    <property type="project" value="TreeGrafter"/>
</dbReference>
<sequence length="268" mass="29252">MSDPVLEVKRSKLWLLAVLWILAGTAALGLHLGGAAWALSHLQTDDGDDGLGANGAEYAVEMTSPKLPETDLPPGPDSEASQFRPQQMQQQAEVKETDLPKEIPQEAEDPDRLVTENDSKKPVEDTTKVAKVETQAVEEMPNAQESARQALNEDAREDEKAAAPNQGIGKDIRKLTAEWGKRISAYFELHKRYPKDKSSTTTVKLSLVLNRRGNVVSVDVAESSGDPAFDSAAISMVRRSDPVPVPPAELTDDQFSFSLPVNFKKPPK</sequence>
<keyword evidence="13" id="KW-1185">Reference proteome</keyword>
<proteinExistence type="inferred from homology"/>
<feature type="region of interest" description="Disordered" evidence="10">
    <location>
        <begin position="65"/>
        <end position="166"/>
    </location>
</feature>
<dbReference type="PANTHER" id="PTHR33446">
    <property type="entry name" value="PROTEIN TONB-RELATED"/>
    <property type="match status" value="1"/>
</dbReference>
<dbReference type="RefSeq" id="WP_148771458.1">
    <property type="nucleotide sequence ID" value="NZ_VSSS01000013.1"/>
</dbReference>
<gene>
    <name evidence="12" type="ORF">FXB40_06970</name>
</gene>
<evidence type="ECO:0000259" key="11">
    <source>
        <dbReference type="PROSITE" id="PS52015"/>
    </source>
</evidence>
<evidence type="ECO:0000256" key="3">
    <source>
        <dbReference type="ARBA" id="ARBA00022448"/>
    </source>
</evidence>
<feature type="domain" description="TonB C-terminal" evidence="11">
    <location>
        <begin position="175"/>
        <end position="268"/>
    </location>
</feature>
<comment type="caution">
    <text evidence="12">The sequence shown here is derived from an EMBL/GenBank/DDBJ whole genome shotgun (WGS) entry which is preliminary data.</text>
</comment>